<dbReference type="Pfam" id="PF00392">
    <property type="entry name" value="GntR"/>
    <property type="match status" value="1"/>
</dbReference>
<dbReference type="SMART" id="SM00866">
    <property type="entry name" value="UTRA"/>
    <property type="match status" value="1"/>
</dbReference>
<dbReference type="InterPro" id="IPR011663">
    <property type="entry name" value="UTRA"/>
</dbReference>
<sequence length="256" mass="28134">MSKRTVSLESLPARQLSRSNGPLYRQLGEILRAPIADGKFPVGASLPKEAEIAEWFGISLITVRQALRELAAEGLIRKRSAKPAVVAAQAPPMRHAWNLRSFGDIAAATENAELVIRSYRREKSPEAAEIFGLAASERCYCLRAVLIARGRADTQVTTYFPPEIGMRLTKGNFDDVLIFRSVQKHLGLRLAAAAITVKAEVADADLAADLDCSEGEAVLTVEMLYRSVDQQPIEFTIARHRADVYTLTYDAPNDIP</sequence>
<accession>A0A1G6C9T5</accession>
<dbReference type="PRINTS" id="PR00035">
    <property type="entry name" value="HTHGNTR"/>
</dbReference>
<dbReference type="Proteomes" id="UP000199071">
    <property type="component" value="Unassembled WGS sequence"/>
</dbReference>
<gene>
    <name evidence="5" type="ORF">SAMN02982931_02236</name>
</gene>
<dbReference type="GO" id="GO:0003677">
    <property type="term" value="F:DNA binding"/>
    <property type="evidence" value="ECO:0007669"/>
    <property type="project" value="UniProtKB-KW"/>
</dbReference>
<dbReference type="RefSeq" id="WP_090876510.1">
    <property type="nucleotide sequence ID" value="NZ_FMXQ01000004.1"/>
</dbReference>
<evidence type="ECO:0000256" key="1">
    <source>
        <dbReference type="ARBA" id="ARBA00023015"/>
    </source>
</evidence>
<dbReference type="GO" id="GO:0003700">
    <property type="term" value="F:DNA-binding transcription factor activity"/>
    <property type="evidence" value="ECO:0007669"/>
    <property type="project" value="InterPro"/>
</dbReference>
<evidence type="ECO:0000313" key="6">
    <source>
        <dbReference type="Proteomes" id="UP000199071"/>
    </source>
</evidence>
<dbReference type="PANTHER" id="PTHR44846">
    <property type="entry name" value="MANNOSYL-D-GLYCERATE TRANSPORT/METABOLISM SYSTEM REPRESSOR MNGR-RELATED"/>
    <property type="match status" value="1"/>
</dbReference>
<dbReference type="InterPro" id="IPR036390">
    <property type="entry name" value="WH_DNA-bd_sf"/>
</dbReference>
<name>A0A1G6C9T5_9HYPH</name>
<dbReference type="InterPro" id="IPR036388">
    <property type="entry name" value="WH-like_DNA-bd_sf"/>
</dbReference>
<evidence type="ECO:0000313" key="5">
    <source>
        <dbReference type="EMBL" id="SDB29626.1"/>
    </source>
</evidence>
<dbReference type="SMART" id="SM00345">
    <property type="entry name" value="HTH_GNTR"/>
    <property type="match status" value="1"/>
</dbReference>
<keyword evidence="6" id="KW-1185">Reference proteome</keyword>
<evidence type="ECO:0000256" key="2">
    <source>
        <dbReference type="ARBA" id="ARBA00023125"/>
    </source>
</evidence>
<dbReference type="SUPFAM" id="SSF64288">
    <property type="entry name" value="Chorismate lyase-like"/>
    <property type="match status" value="1"/>
</dbReference>
<proteinExistence type="predicted"/>
<dbReference type="EMBL" id="FMXQ01000004">
    <property type="protein sequence ID" value="SDB29626.1"/>
    <property type="molecule type" value="Genomic_DNA"/>
</dbReference>
<keyword evidence="1" id="KW-0805">Transcription regulation</keyword>
<dbReference type="PANTHER" id="PTHR44846:SF1">
    <property type="entry name" value="MANNOSYL-D-GLYCERATE TRANSPORT_METABOLISM SYSTEM REPRESSOR MNGR-RELATED"/>
    <property type="match status" value="1"/>
</dbReference>
<dbReference type="Pfam" id="PF07702">
    <property type="entry name" value="UTRA"/>
    <property type="match status" value="1"/>
</dbReference>
<feature type="domain" description="HTH gntR-type" evidence="4">
    <location>
        <begin position="21"/>
        <end position="89"/>
    </location>
</feature>
<dbReference type="SUPFAM" id="SSF46785">
    <property type="entry name" value="Winged helix' DNA-binding domain"/>
    <property type="match status" value="1"/>
</dbReference>
<dbReference type="InterPro" id="IPR028978">
    <property type="entry name" value="Chorismate_lyase_/UTRA_dom_sf"/>
</dbReference>
<dbReference type="InterPro" id="IPR050679">
    <property type="entry name" value="Bact_HTH_transcr_reg"/>
</dbReference>
<dbReference type="CDD" id="cd07377">
    <property type="entry name" value="WHTH_GntR"/>
    <property type="match status" value="1"/>
</dbReference>
<keyword evidence="2" id="KW-0238">DNA-binding</keyword>
<protein>
    <submittedName>
        <fullName evidence="5">GntR family transcriptional regulator</fullName>
    </submittedName>
</protein>
<dbReference type="OrthoDB" id="9794015at2"/>
<evidence type="ECO:0000259" key="4">
    <source>
        <dbReference type="PROSITE" id="PS50949"/>
    </source>
</evidence>
<dbReference type="InterPro" id="IPR000524">
    <property type="entry name" value="Tscrpt_reg_HTH_GntR"/>
</dbReference>
<dbReference type="PROSITE" id="PS50949">
    <property type="entry name" value="HTH_GNTR"/>
    <property type="match status" value="1"/>
</dbReference>
<organism evidence="5 6">
    <name type="scientific">Bauldia litoralis</name>
    <dbReference type="NCBI Taxonomy" id="665467"/>
    <lineage>
        <taxon>Bacteria</taxon>
        <taxon>Pseudomonadati</taxon>
        <taxon>Pseudomonadota</taxon>
        <taxon>Alphaproteobacteria</taxon>
        <taxon>Hyphomicrobiales</taxon>
        <taxon>Kaistiaceae</taxon>
        <taxon>Bauldia</taxon>
    </lineage>
</organism>
<dbReference type="AlphaFoldDB" id="A0A1G6C9T5"/>
<dbReference type="Gene3D" id="3.40.1410.10">
    <property type="entry name" value="Chorismate lyase-like"/>
    <property type="match status" value="1"/>
</dbReference>
<dbReference type="STRING" id="665467.SAMN02982931_02236"/>
<evidence type="ECO:0000256" key="3">
    <source>
        <dbReference type="ARBA" id="ARBA00023163"/>
    </source>
</evidence>
<keyword evidence="3" id="KW-0804">Transcription</keyword>
<reference evidence="5 6" key="1">
    <citation type="submission" date="2016-10" db="EMBL/GenBank/DDBJ databases">
        <authorList>
            <person name="de Groot N.N."/>
        </authorList>
    </citation>
    <scope>NUCLEOTIDE SEQUENCE [LARGE SCALE GENOMIC DNA]</scope>
    <source>
        <strain evidence="5 6">ATCC 35022</strain>
    </source>
</reference>
<dbReference type="GO" id="GO:0045892">
    <property type="term" value="P:negative regulation of DNA-templated transcription"/>
    <property type="evidence" value="ECO:0007669"/>
    <property type="project" value="TreeGrafter"/>
</dbReference>
<dbReference type="Gene3D" id="1.10.10.10">
    <property type="entry name" value="Winged helix-like DNA-binding domain superfamily/Winged helix DNA-binding domain"/>
    <property type="match status" value="1"/>
</dbReference>